<name>A0A1H6AJK3_9SPHI</name>
<dbReference type="Proteomes" id="UP000236731">
    <property type="component" value="Unassembled WGS sequence"/>
</dbReference>
<reference evidence="2" key="1">
    <citation type="submission" date="2016-10" db="EMBL/GenBank/DDBJ databases">
        <authorList>
            <person name="Varghese N."/>
            <person name="Submissions S."/>
        </authorList>
    </citation>
    <scope>NUCLEOTIDE SEQUENCE [LARGE SCALE GENOMIC DNA]</scope>
    <source>
        <strain evidence="2">DSM 22361</strain>
    </source>
</reference>
<evidence type="ECO:0000313" key="1">
    <source>
        <dbReference type="EMBL" id="SEG48247.1"/>
    </source>
</evidence>
<dbReference type="EMBL" id="FNUT01000008">
    <property type="protein sequence ID" value="SEG48247.1"/>
    <property type="molecule type" value="Genomic_DNA"/>
</dbReference>
<accession>A0A1H6AJK3</accession>
<proteinExistence type="predicted"/>
<organism evidence="1 2">
    <name type="scientific">Sphingobacterium lactis</name>
    <dbReference type="NCBI Taxonomy" id="797291"/>
    <lineage>
        <taxon>Bacteria</taxon>
        <taxon>Pseudomonadati</taxon>
        <taxon>Bacteroidota</taxon>
        <taxon>Sphingobacteriia</taxon>
        <taxon>Sphingobacteriales</taxon>
        <taxon>Sphingobacteriaceae</taxon>
        <taxon>Sphingobacterium</taxon>
    </lineage>
</organism>
<dbReference type="AlphaFoldDB" id="A0A1H6AJK3"/>
<evidence type="ECO:0000313" key="2">
    <source>
        <dbReference type="Proteomes" id="UP000236731"/>
    </source>
</evidence>
<keyword evidence="2" id="KW-1185">Reference proteome</keyword>
<sequence length="151" mass="17118">MVAKNKEIQDQTILKTAWFSTFINDLRYSAFLQTVDAKLFNRTYDELCTDPSNAAGQVPELGIKNLIIAYLRLLVHLERSIERIGFQLLDRTIHARITLYASNPADEMAMLLITGKLNCDFAPFDLNIEMELLSGKADDPLSSAVFSFRKN</sequence>
<dbReference type="RefSeq" id="WP_103906841.1">
    <property type="nucleotide sequence ID" value="NZ_CP049246.1"/>
</dbReference>
<protein>
    <submittedName>
        <fullName evidence="1">Uncharacterized protein</fullName>
    </submittedName>
</protein>
<gene>
    <name evidence="1" type="ORF">SAMN05421877_108157</name>
</gene>